<organism evidence="4 5">
    <name type="scientific">Acinetobacter higginsii</name>
    <dbReference type="NCBI Taxonomy" id="70347"/>
    <lineage>
        <taxon>Bacteria</taxon>
        <taxon>Pseudomonadati</taxon>
        <taxon>Pseudomonadota</taxon>
        <taxon>Gammaproteobacteria</taxon>
        <taxon>Moraxellales</taxon>
        <taxon>Moraxellaceae</taxon>
        <taxon>Acinetobacter</taxon>
    </lineage>
</organism>
<keyword evidence="2" id="KW-0808">Transferase</keyword>
<dbReference type="Proteomes" id="UP000013209">
    <property type="component" value="Unassembled WGS sequence"/>
</dbReference>
<dbReference type="PANTHER" id="PTHR43861">
    <property type="entry name" value="TRANS-ACONITATE 2-METHYLTRANSFERASE-RELATED"/>
    <property type="match status" value="1"/>
</dbReference>
<dbReference type="InterPro" id="IPR041698">
    <property type="entry name" value="Methyltransf_25"/>
</dbReference>
<dbReference type="EMBL" id="APPH01000020">
    <property type="protein sequence ID" value="ENV07511.1"/>
    <property type="molecule type" value="Genomic_DNA"/>
</dbReference>
<dbReference type="HOGENOM" id="CLU_049749_4_0_6"/>
<protein>
    <recommendedName>
        <fullName evidence="3">Methyltransferase domain-containing protein</fullName>
    </recommendedName>
</protein>
<evidence type="ECO:0000313" key="5">
    <source>
        <dbReference type="Proteomes" id="UP000013209"/>
    </source>
</evidence>
<dbReference type="GO" id="GO:0032259">
    <property type="term" value="P:methylation"/>
    <property type="evidence" value="ECO:0007669"/>
    <property type="project" value="UniProtKB-KW"/>
</dbReference>
<dbReference type="GO" id="GO:0008168">
    <property type="term" value="F:methyltransferase activity"/>
    <property type="evidence" value="ECO:0007669"/>
    <property type="project" value="UniProtKB-KW"/>
</dbReference>
<dbReference type="AlphaFoldDB" id="N8W6B2"/>
<feature type="domain" description="Methyltransferase" evidence="3">
    <location>
        <begin position="46"/>
        <end position="137"/>
    </location>
</feature>
<dbReference type="Gene3D" id="3.40.50.150">
    <property type="entry name" value="Vaccinia Virus protein VP39"/>
    <property type="match status" value="1"/>
</dbReference>
<proteinExistence type="predicted"/>
<dbReference type="SUPFAM" id="SSF53335">
    <property type="entry name" value="S-adenosyl-L-methionine-dependent methyltransferases"/>
    <property type="match status" value="1"/>
</dbReference>
<dbReference type="InterPro" id="IPR029063">
    <property type="entry name" value="SAM-dependent_MTases_sf"/>
</dbReference>
<comment type="caution">
    <text evidence="4">The sequence shown here is derived from an EMBL/GenBank/DDBJ whole genome shotgun (WGS) entry which is preliminary data.</text>
</comment>
<name>N8W6B2_9GAMM</name>
<accession>N8W6B2</accession>
<dbReference type="PATRIC" id="fig|1144672.3.peg.3242"/>
<reference evidence="4 5" key="1">
    <citation type="submission" date="2013-02" db="EMBL/GenBank/DDBJ databases">
        <title>The Genome Sequence of Acinetobacter sp. CIP 56.2.</title>
        <authorList>
            <consortium name="The Broad Institute Genome Sequencing Platform"/>
            <consortium name="The Broad Institute Genome Sequencing Center for Infectious Disease"/>
            <person name="Cerqueira G."/>
            <person name="Feldgarden M."/>
            <person name="Courvalin P."/>
            <person name="Perichon B."/>
            <person name="Grillot-Courvalin C."/>
            <person name="Clermont D."/>
            <person name="Rocha E."/>
            <person name="Yoon E.-J."/>
            <person name="Nemec A."/>
            <person name="Walker B."/>
            <person name="Young S.K."/>
            <person name="Zeng Q."/>
            <person name="Gargeya S."/>
            <person name="Fitzgerald M."/>
            <person name="Haas B."/>
            <person name="Abouelleil A."/>
            <person name="Alvarado L."/>
            <person name="Arachchi H.M."/>
            <person name="Berlin A.M."/>
            <person name="Chapman S.B."/>
            <person name="Dewar J."/>
            <person name="Goldberg J."/>
            <person name="Griggs A."/>
            <person name="Gujja S."/>
            <person name="Hansen M."/>
            <person name="Howarth C."/>
            <person name="Imamovic A."/>
            <person name="Larimer J."/>
            <person name="McCowan C."/>
            <person name="Murphy C."/>
            <person name="Neiman D."/>
            <person name="Pearson M."/>
            <person name="Priest M."/>
            <person name="Roberts A."/>
            <person name="Saif S."/>
            <person name="Shea T."/>
            <person name="Sisk P."/>
            <person name="Sykes S."/>
            <person name="Wortman J."/>
            <person name="Nusbaum C."/>
            <person name="Birren B."/>
        </authorList>
    </citation>
    <scope>NUCLEOTIDE SEQUENCE [LARGE SCALE GENOMIC DNA]</scope>
    <source>
        <strain evidence="4 5">CIP 56.2</strain>
    </source>
</reference>
<dbReference type="CDD" id="cd02440">
    <property type="entry name" value="AdoMet_MTases"/>
    <property type="match status" value="1"/>
</dbReference>
<sequence length="244" mass="28086">MQQNKYDDPHFFTEYSKMPRSVHGLNAAGEWSAFKTHMPELKNKKVLDLGCGYGWHCQFAAEQGARSVIGIDLSIKMLEKARLLTSAQNVDYQHTAIEDFAADTASFDVIISSLALHYIEDIEPVFAKAASLLTSQGELYYSVEHPIFTACEQQDWYYDAEQQPMHWPVDHYFEQSKRETHFLDAKVVKYHRTLETHITALLTAGFEITAVIEPTPPKEMVERLSWQNELRRPMMLIIKAKKKS</sequence>
<dbReference type="STRING" id="1144672.F966_03368"/>
<dbReference type="eggNOG" id="COG2226">
    <property type="taxonomic scope" value="Bacteria"/>
</dbReference>
<dbReference type="Pfam" id="PF13649">
    <property type="entry name" value="Methyltransf_25"/>
    <property type="match status" value="1"/>
</dbReference>
<dbReference type="RefSeq" id="WP_004807213.1">
    <property type="nucleotide sequence ID" value="NZ_KB849440.1"/>
</dbReference>
<evidence type="ECO:0000313" key="4">
    <source>
        <dbReference type="EMBL" id="ENV07511.1"/>
    </source>
</evidence>
<gene>
    <name evidence="4" type="ORF">F966_03368</name>
</gene>
<evidence type="ECO:0000259" key="3">
    <source>
        <dbReference type="Pfam" id="PF13649"/>
    </source>
</evidence>
<evidence type="ECO:0000256" key="1">
    <source>
        <dbReference type="ARBA" id="ARBA00022603"/>
    </source>
</evidence>
<dbReference type="PANTHER" id="PTHR43861:SF1">
    <property type="entry name" value="TRANS-ACONITATE 2-METHYLTRANSFERASE"/>
    <property type="match status" value="1"/>
</dbReference>
<keyword evidence="1" id="KW-0489">Methyltransferase</keyword>
<evidence type="ECO:0000256" key="2">
    <source>
        <dbReference type="ARBA" id="ARBA00022679"/>
    </source>
</evidence>